<keyword evidence="9" id="KW-0812">Transmembrane</keyword>
<dbReference type="CDD" id="cd00063">
    <property type="entry name" value="FN3"/>
    <property type="match status" value="2"/>
</dbReference>
<dbReference type="GO" id="GO:0004725">
    <property type="term" value="F:protein tyrosine phosphatase activity"/>
    <property type="evidence" value="ECO:0007669"/>
    <property type="project" value="UniProtKB-EC"/>
</dbReference>
<proteinExistence type="inferred from homology"/>
<keyword evidence="4" id="KW-0732">Signal</keyword>
<comment type="catalytic activity">
    <reaction evidence="8">
        <text>O-phospho-L-tyrosyl-[protein] + H2O = L-tyrosyl-[protein] + phosphate</text>
        <dbReference type="Rhea" id="RHEA:10684"/>
        <dbReference type="Rhea" id="RHEA-COMP:10136"/>
        <dbReference type="Rhea" id="RHEA-COMP:20101"/>
        <dbReference type="ChEBI" id="CHEBI:15377"/>
        <dbReference type="ChEBI" id="CHEBI:43474"/>
        <dbReference type="ChEBI" id="CHEBI:46858"/>
        <dbReference type="ChEBI" id="CHEBI:61978"/>
        <dbReference type="EC" id="3.1.3.48"/>
    </reaction>
</comment>
<dbReference type="Pfam" id="PF00041">
    <property type="entry name" value="fn3"/>
    <property type="match status" value="2"/>
</dbReference>
<evidence type="ECO:0000313" key="13">
    <source>
        <dbReference type="EMBL" id="PIK57430.1"/>
    </source>
</evidence>
<name>A0A2G8LB85_STIJA</name>
<dbReference type="OrthoDB" id="10043599at2759"/>
<dbReference type="InterPro" id="IPR029021">
    <property type="entry name" value="Prot-tyrosine_phosphatase-like"/>
</dbReference>
<feature type="domain" description="Fibronectin type-III" evidence="12">
    <location>
        <begin position="183"/>
        <end position="283"/>
    </location>
</feature>
<dbReference type="Proteomes" id="UP000230750">
    <property type="component" value="Unassembled WGS sequence"/>
</dbReference>
<comment type="caution">
    <text evidence="13">The sequence shown here is derived from an EMBL/GenBank/DDBJ whole genome shotgun (WGS) entry which is preliminary data.</text>
</comment>
<dbReference type="EMBL" id="MRZV01000142">
    <property type="protein sequence ID" value="PIK57430.1"/>
    <property type="molecule type" value="Genomic_DNA"/>
</dbReference>
<dbReference type="PROSITE" id="PS50853">
    <property type="entry name" value="FN3"/>
    <property type="match status" value="2"/>
</dbReference>
<organism evidence="13 14">
    <name type="scientific">Stichopus japonicus</name>
    <name type="common">Sea cucumber</name>
    <dbReference type="NCBI Taxonomy" id="307972"/>
    <lineage>
        <taxon>Eukaryota</taxon>
        <taxon>Metazoa</taxon>
        <taxon>Echinodermata</taxon>
        <taxon>Eleutherozoa</taxon>
        <taxon>Echinozoa</taxon>
        <taxon>Holothuroidea</taxon>
        <taxon>Aspidochirotacea</taxon>
        <taxon>Aspidochirotida</taxon>
        <taxon>Stichopodidae</taxon>
        <taxon>Apostichopus</taxon>
    </lineage>
</organism>
<evidence type="ECO:0000256" key="6">
    <source>
        <dbReference type="ARBA" id="ARBA00022912"/>
    </source>
</evidence>
<dbReference type="SMART" id="SM00060">
    <property type="entry name" value="FN3"/>
    <property type="match status" value="2"/>
</dbReference>
<accession>A0A2G8LB85</accession>
<comment type="subcellular location">
    <subcellularLocation>
        <location evidence="1">Membrane</location>
        <topology evidence="1">Single-pass membrane protein</topology>
    </subcellularLocation>
</comment>
<dbReference type="EC" id="3.1.3.48" evidence="3"/>
<dbReference type="InterPro" id="IPR000242">
    <property type="entry name" value="PTP_cat"/>
</dbReference>
<dbReference type="InterPro" id="IPR013783">
    <property type="entry name" value="Ig-like_fold"/>
</dbReference>
<dbReference type="Gene3D" id="2.60.40.10">
    <property type="entry name" value="Immunoglobulins"/>
    <property type="match status" value="2"/>
</dbReference>
<feature type="domain" description="Tyrosine-protein phosphatase" evidence="10">
    <location>
        <begin position="545"/>
        <end position="801"/>
    </location>
</feature>
<dbReference type="CDD" id="cd00047">
    <property type="entry name" value="PTPc"/>
    <property type="match status" value="1"/>
</dbReference>
<evidence type="ECO:0000256" key="2">
    <source>
        <dbReference type="ARBA" id="ARBA00009580"/>
    </source>
</evidence>
<evidence type="ECO:0000256" key="7">
    <source>
        <dbReference type="ARBA" id="ARBA00023136"/>
    </source>
</evidence>
<dbReference type="GO" id="GO:0008045">
    <property type="term" value="P:motor neuron axon guidance"/>
    <property type="evidence" value="ECO:0007669"/>
    <property type="project" value="TreeGrafter"/>
</dbReference>
<comment type="similarity">
    <text evidence="2">Belongs to the protein-tyrosine phosphatase family.</text>
</comment>
<evidence type="ECO:0000259" key="10">
    <source>
        <dbReference type="PROSITE" id="PS50055"/>
    </source>
</evidence>
<dbReference type="InterPro" id="IPR003595">
    <property type="entry name" value="Tyr_Pase_cat"/>
</dbReference>
<evidence type="ECO:0000256" key="4">
    <source>
        <dbReference type="ARBA" id="ARBA00022729"/>
    </source>
</evidence>
<keyword evidence="9" id="KW-1133">Transmembrane helix</keyword>
<feature type="transmembrane region" description="Helical" evidence="9">
    <location>
        <begin position="397"/>
        <end position="422"/>
    </location>
</feature>
<dbReference type="PROSITE" id="PS50055">
    <property type="entry name" value="TYR_PHOSPHATASE_PTP"/>
    <property type="match status" value="1"/>
</dbReference>
<protein>
    <recommendedName>
        <fullName evidence="3">protein-tyrosine-phosphatase</fullName>
        <ecNumber evidence="3">3.1.3.48</ecNumber>
    </recommendedName>
</protein>
<feature type="domain" description="Tyrosine specific protein phosphatases" evidence="11">
    <location>
        <begin position="720"/>
        <end position="792"/>
    </location>
</feature>
<evidence type="ECO:0000256" key="9">
    <source>
        <dbReference type="SAM" id="Phobius"/>
    </source>
</evidence>
<dbReference type="InterPro" id="IPR036116">
    <property type="entry name" value="FN3_sf"/>
</dbReference>
<dbReference type="SUPFAM" id="SSF52799">
    <property type="entry name" value="(Phosphotyrosine protein) phosphatases II"/>
    <property type="match status" value="1"/>
</dbReference>
<keyword evidence="14" id="KW-1185">Reference proteome</keyword>
<evidence type="ECO:0000256" key="8">
    <source>
        <dbReference type="ARBA" id="ARBA00051722"/>
    </source>
</evidence>
<dbReference type="AlphaFoldDB" id="A0A2G8LB85"/>
<dbReference type="STRING" id="307972.A0A2G8LB85"/>
<dbReference type="SMART" id="SM00194">
    <property type="entry name" value="PTPc"/>
    <property type="match status" value="1"/>
</dbReference>
<evidence type="ECO:0000259" key="12">
    <source>
        <dbReference type="PROSITE" id="PS50853"/>
    </source>
</evidence>
<dbReference type="PANTHER" id="PTHR19134">
    <property type="entry name" value="RECEPTOR-TYPE TYROSINE-PROTEIN PHOSPHATASE"/>
    <property type="match status" value="1"/>
</dbReference>
<evidence type="ECO:0000259" key="11">
    <source>
        <dbReference type="PROSITE" id="PS50056"/>
    </source>
</evidence>
<dbReference type="SMART" id="SM00404">
    <property type="entry name" value="PTPc_motif"/>
    <property type="match status" value="1"/>
</dbReference>
<keyword evidence="6" id="KW-0904">Protein phosphatase</keyword>
<keyword evidence="7 9" id="KW-0472">Membrane</keyword>
<evidence type="ECO:0000256" key="3">
    <source>
        <dbReference type="ARBA" id="ARBA00013064"/>
    </source>
</evidence>
<dbReference type="GO" id="GO:0016020">
    <property type="term" value="C:membrane"/>
    <property type="evidence" value="ECO:0007669"/>
    <property type="project" value="UniProtKB-SubCell"/>
</dbReference>
<feature type="domain" description="Fibronectin type-III" evidence="12">
    <location>
        <begin position="287"/>
        <end position="389"/>
    </location>
</feature>
<keyword evidence="5" id="KW-0378">Hydrolase</keyword>
<keyword evidence="13" id="KW-0675">Receptor</keyword>
<gene>
    <name evidence="13" type="ORF">BSL78_05644</name>
</gene>
<dbReference type="Gene3D" id="3.90.190.10">
    <property type="entry name" value="Protein tyrosine phosphatase superfamily"/>
    <property type="match status" value="1"/>
</dbReference>
<dbReference type="PANTHER" id="PTHR19134:SF562">
    <property type="entry name" value="PROTEIN-TYROSINE-PHOSPHATASE"/>
    <property type="match status" value="1"/>
</dbReference>
<dbReference type="InterPro" id="IPR000387">
    <property type="entry name" value="Tyr_Pase_dom"/>
</dbReference>
<evidence type="ECO:0000313" key="14">
    <source>
        <dbReference type="Proteomes" id="UP000230750"/>
    </source>
</evidence>
<dbReference type="InterPro" id="IPR050348">
    <property type="entry name" value="Protein-Tyr_Phosphatase"/>
</dbReference>
<dbReference type="PRINTS" id="PR00700">
    <property type="entry name" value="PRTYPHPHTASE"/>
</dbReference>
<dbReference type="InterPro" id="IPR003961">
    <property type="entry name" value="FN3_dom"/>
</dbReference>
<evidence type="ECO:0000256" key="1">
    <source>
        <dbReference type="ARBA" id="ARBA00004167"/>
    </source>
</evidence>
<dbReference type="PROSITE" id="PS50056">
    <property type="entry name" value="TYR_PHOSPHATASE_2"/>
    <property type="match status" value="1"/>
</dbReference>
<dbReference type="Pfam" id="PF00102">
    <property type="entry name" value="Y_phosphatase"/>
    <property type="match status" value="1"/>
</dbReference>
<reference evidence="13 14" key="1">
    <citation type="journal article" date="2017" name="PLoS Biol.">
        <title>The sea cucumber genome provides insights into morphological evolution and visceral regeneration.</title>
        <authorList>
            <person name="Zhang X."/>
            <person name="Sun L."/>
            <person name="Yuan J."/>
            <person name="Sun Y."/>
            <person name="Gao Y."/>
            <person name="Zhang L."/>
            <person name="Li S."/>
            <person name="Dai H."/>
            <person name="Hamel J.F."/>
            <person name="Liu C."/>
            <person name="Yu Y."/>
            <person name="Liu S."/>
            <person name="Lin W."/>
            <person name="Guo K."/>
            <person name="Jin S."/>
            <person name="Xu P."/>
            <person name="Storey K.B."/>
            <person name="Huan P."/>
            <person name="Zhang T."/>
            <person name="Zhou Y."/>
            <person name="Zhang J."/>
            <person name="Lin C."/>
            <person name="Li X."/>
            <person name="Xing L."/>
            <person name="Huo D."/>
            <person name="Sun M."/>
            <person name="Wang L."/>
            <person name="Mercier A."/>
            <person name="Li F."/>
            <person name="Yang H."/>
            <person name="Xiang J."/>
        </authorList>
    </citation>
    <scope>NUCLEOTIDE SEQUENCE [LARGE SCALE GENOMIC DNA]</scope>
    <source>
        <strain evidence="13">Shaxun</strain>
        <tissue evidence="13">Muscle</tissue>
    </source>
</reference>
<dbReference type="SUPFAM" id="SSF49265">
    <property type="entry name" value="Fibronectin type III"/>
    <property type="match status" value="1"/>
</dbReference>
<sequence length="901" mass="101712">MTNITPSKEAVYIGLTLDNKVNFKKYINVTAECQAGFFGDNCTEECRCDSDACDRVTGECVGCCKHQWIDQPQLRCQEGIIIVTGNKANPGTQWSVTCWVEELQQTPPVYTVFLSKSIGLSSTSFPVTSNLTKDSSKAGLIQRGSTFTTTNAQAGETYYCVIQHSAGFVWLNTTLSHYELPMISESPEIVNMSQTSLTINWRAWDEGTDVGDRPVVGYIVYYRKNATDSWSTGTIIESSQLLQYTQTNLEEDTKYVFSVSAVREGDMGEGPMGPPRTVKTLCEVITNPTDVVVTVTDLNQLNVTWQVDDNDITCSTGITSYTIYYKVDVSSDDPQRVKTVSGSTMYTIIERLEPGENYTFMVSLTTDQESLLSEASMAVTFPMSSTPKPQEDGKNNFAVQFVIPTFFAIALVIILITCMLIYRKRSRKAAPSSSDLTSFTNNIAIGKEDQVSGEQSEGYEVPKDKICSLVESGSTYEAVGSTMISKASIKRVKDNDYEDPDDIEQYAGVYINVGTAKKTAPPKPIKVSEFQDFMNRDRRNVIEDIVKEFTVLPRGRQHPCSVALQHERLKTKNSLSKIIPYDHTRVKLQVSGNTREPDYYNASIIKARQGIAKFIAAIGPQSKGLADTFWRMVLQQNVRTLVMLVDSPDGDVYSYWPRKVKTTEVFGEMTVLLQEETNHQTYSNRKLNIITDDEKLLTVHQLQFHGWPQGGVPEDYTNLIDFIKQVKMRQEQTSMSPMLIHCRDGSGSTGTFLALYQLLDVLRSKSTISIYNVIRNLREDRMDMVLTRVQYLYIYDTLQQAQLTPEKTKTLAEELKGMDEQTLKRKAVQEFSGLSKIRELNMPRQKQLGEAEENAYKNRFPGIIPCMYKASNQWRAQREGQVDCQLWEDLVGDFFRFTVRE</sequence>
<evidence type="ECO:0000256" key="5">
    <source>
        <dbReference type="ARBA" id="ARBA00022801"/>
    </source>
</evidence>